<evidence type="ECO:0000313" key="2">
    <source>
        <dbReference type="Proteomes" id="UP000002316"/>
    </source>
</evidence>
<dbReference type="Proteomes" id="UP000002316">
    <property type="component" value="Chromosome 10"/>
</dbReference>
<dbReference type="KEGG" id="tbg:TbgDal_X10550"/>
<accession>D0A3W8</accession>
<dbReference type="RefSeq" id="XP_011778226.1">
    <property type="nucleotide sequence ID" value="XM_011779924.1"/>
</dbReference>
<dbReference type="AlphaFoldDB" id="D0A3W8"/>
<dbReference type="EMBL" id="FN554973">
    <property type="protein sequence ID" value="CBH15962.1"/>
    <property type="molecule type" value="Genomic_DNA"/>
</dbReference>
<organism evidence="1 2">
    <name type="scientific">Trypanosoma brucei gambiense (strain MHOM/CI/86/DAL972)</name>
    <dbReference type="NCBI Taxonomy" id="679716"/>
    <lineage>
        <taxon>Eukaryota</taxon>
        <taxon>Discoba</taxon>
        <taxon>Euglenozoa</taxon>
        <taxon>Kinetoplastea</taxon>
        <taxon>Metakinetoplastina</taxon>
        <taxon>Trypanosomatida</taxon>
        <taxon>Trypanosomatidae</taxon>
        <taxon>Trypanosoma</taxon>
    </lineage>
</organism>
<sequence length="141" mass="15731">MYPRRPLRTGRSTTCCGGSEENIVWKNRHTPSTMEKKVSTRLKPRCSTILPFSMYTIVYSKCSRFSTRFPAPTKGAAAAMFFKQTNPNTHTHTQSQEHALVTGNGKVGKVGPPQTKKIAPPLFSLVSFAEAMPTARREKEK</sequence>
<protein>
    <submittedName>
        <fullName evidence="1">Uncharacterized protein</fullName>
    </submittedName>
</protein>
<name>D0A3W8_TRYB9</name>
<evidence type="ECO:0000313" key="1">
    <source>
        <dbReference type="EMBL" id="CBH15962.1"/>
    </source>
</evidence>
<reference evidence="2" key="1">
    <citation type="journal article" date="2010" name="PLoS Negl. Trop. Dis.">
        <title>The genome sequence of Trypanosoma brucei gambiense, causative agent of chronic human african trypanosomiasis.</title>
        <authorList>
            <person name="Jackson A.P."/>
            <person name="Sanders M."/>
            <person name="Berry A."/>
            <person name="McQuillan J."/>
            <person name="Aslett M.A."/>
            <person name="Quail M.A."/>
            <person name="Chukualim B."/>
            <person name="Capewell P."/>
            <person name="MacLeod A."/>
            <person name="Melville S.E."/>
            <person name="Gibson W."/>
            <person name="Barry J.D."/>
            <person name="Berriman M."/>
            <person name="Hertz-Fowler C."/>
        </authorList>
    </citation>
    <scope>NUCLEOTIDE SEQUENCE [LARGE SCALE GENOMIC DNA]</scope>
    <source>
        <strain evidence="2">MHOM/CI/86/DAL972</strain>
    </source>
</reference>
<dbReference type="GeneID" id="23864226"/>
<gene>
    <name evidence="1" type="ORF">TbgDal_X10550</name>
</gene>
<proteinExistence type="predicted"/>